<dbReference type="PANTHER" id="PTHR12306:SF9">
    <property type="entry name" value="LIPID TRANSFERASE CIDEC"/>
    <property type="match status" value="1"/>
</dbReference>
<evidence type="ECO:0000256" key="1">
    <source>
        <dbReference type="ARBA" id="ARBA00022703"/>
    </source>
</evidence>
<dbReference type="SUPFAM" id="SSF54277">
    <property type="entry name" value="CAD &amp; PB1 domains"/>
    <property type="match status" value="1"/>
</dbReference>
<keyword evidence="5" id="KW-1185">Reference proteome</keyword>
<dbReference type="CDD" id="cd01615">
    <property type="entry name" value="CIDE_N"/>
    <property type="match status" value="1"/>
</dbReference>
<protein>
    <submittedName>
        <fullName evidence="4">CIDEA protein</fullName>
    </submittedName>
</protein>
<evidence type="ECO:0000256" key="2">
    <source>
        <dbReference type="PROSITE-ProRule" id="PRU00447"/>
    </source>
</evidence>
<evidence type="ECO:0000313" key="4">
    <source>
        <dbReference type="EMBL" id="NXU92711.1"/>
    </source>
</evidence>
<feature type="non-terminal residue" evidence="4">
    <location>
        <position position="1"/>
    </location>
</feature>
<dbReference type="EMBL" id="VZUH01063640">
    <property type="protein sequence ID" value="NXU92711.1"/>
    <property type="molecule type" value="Genomic_DNA"/>
</dbReference>
<evidence type="ECO:0000313" key="5">
    <source>
        <dbReference type="Proteomes" id="UP000551443"/>
    </source>
</evidence>
<dbReference type="Pfam" id="PF02017">
    <property type="entry name" value="CIDE-N"/>
    <property type="match status" value="1"/>
</dbReference>
<comment type="caution">
    <text evidence="4">The sequence shown here is derived from an EMBL/GenBank/DDBJ whole genome shotgun (WGS) entry which is preliminary data.</text>
</comment>
<evidence type="ECO:0000259" key="3">
    <source>
        <dbReference type="PROSITE" id="PS51135"/>
    </source>
</evidence>
<feature type="domain" description="CIDE-N" evidence="3">
    <location>
        <begin position="14"/>
        <end position="87"/>
    </location>
</feature>
<dbReference type="Gene3D" id="3.10.20.10">
    <property type="match status" value="1"/>
</dbReference>
<proteinExistence type="predicted"/>
<sequence length="87" mass="9415">ASMTQQLLASPAPPPRPYRVCNWDRSLRKGVMAPSLAELAQRALDMPGPISLVLDEDGTAVETEAFFRTLEEGTVLMALSKGQSWAA</sequence>
<name>A0A7L3PSL6_9DEND</name>
<dbReference type="GO" id="GO:0006915">
    <property type="term" value="P:apoptotic process"/>
    <property type="evidence" value="ECO:0007669"/>
    <property type="project" value="UniProtKB-UniRule"/>
</dbReference>
<feature type="non-terminal residue" evidence="4">
    <location>
        <position position="87"/>
    </location>
</feature>
<dbReference type="PROSITE" id="PS51135">
    <property type="entry name" value="CIDE_N"/>
    <property type="match status" value="1"/>
</dbReference>
<gene>
    <name evidence="4" type="primary">Cidea_0</name>
    <name evidence="4" type="ORF">XIPELE_R08205</name>
</gene>
<dbReference type="PANTHER" id="PTHR12306">
    <property type="entry name" value="CELL DEATH ACTIVATOR CIDE"/>
    <property type="match status" value="1"/>
</dbReference>
<organism evidence="4 5">
    <name type="scientific">Xiphorhynchus elegans</name>
    <name type="common">elegant woodcreeper</name>
    <dbReference type="NCBI Taxonomy" id="269412"/>
    <lineage>
        <taxon>Eukaryota</taxon>
        <taxon>Metazoa</taxon>
        <taxon>Chordata</taxon>
        <taxon>Craniata</taxon>
        <taxon>Vertebrata</taxon>
        <taxon>Euteleostomi</taxon>
        <taxon>Archelosauria</taxon>
        <taxon>Archosauria</taxon>
        <taxon>Dinosauria</taxon>
        <taxon>Saurischia</taxon>
        <taxon>Theropoda</taxon>
        <taxon>Coelurosauria</taxon>
        <taxon>Aves</taxon>
        <taxon>Neognathae</taxon>
        <taxon>Neoaves</taxon>
        <taxon>Telluraves</taxon>
        <taxon>Australaves</taxon>
        <taxon>Passeriformes</taxon>
        <taxon>Dendrocolaptidae</taxon>
        <taxon>Xiphorhynchus</taxon>
    </lineage>
</organism>
<dbReference type="Proteomes" id="UP000551443">
    <property type="component" value="Unassembled WGS sequence"/>
</dbReference>
<dbReference type="AlphaFoldDB" id="A0A7L3PSL6"/>
<reference evidence="4 5" key="1">
    <citation type="submission" date="2019-09" db="EMBL/GenBank/DDBJ databases">
        <title>Bird 10,000 Genomes (B10K) Project - Family phase.</title>
        <authorList>
            <person name="Zhang G."/>
        </authorList>
    </citation>
    <scope>NUCLEOTIDE SEQUENCE [LARGE SCALE GENOMIC DNA]</scope>
    <source>
        <strain evidence="4">OUT-0059</strain>
        <tissue evidence="4">Muscle</tissue>
    </source>
</reference>
<accession>A0A7L3PSL6</accession>
<keyword evidence="1 2" id="KW-0053">Apoptosis</keyword>
<dbReference type="InterPro" id="IPR003508">
    <property type="entry name" value="CIDE-N_dom"/>
</dbReference>
<dbReference type="SMART" id="SM00266">
    <property type="entry name" value="CAD"/>
    <property type="match status" value="1"/>
</dbReference>
<dbReference type="GO" id="GO:0042981">
    <property type="term" value="P:regulation of apoptotic process"/>
    <property type="evidence" value="ECO:0007669"/>
    <property type="project" value="TreeGrafter"/>
</dbReference>